<feature type="chain" id="PRO_5046821343" evidence="1">
    <location>
        <begin position="22"/>
        <end position="142"/>
    </location>
</feature>
<evidence type="ECO:0000256" key="1">
    <source>
        <dbReference type="SAM" id="SignalP"/>
    </source>
</evidence>
<protein>
    <submittedName>
        <fullName evidence="2">Uncharacterized protein</fullName>
    </submittedName>
</protein>
<accession>A0ABT0D2H8</accession>
<organism evidence="2 3">
    <name type="scientific">Peteryoungia algae</name>
    <dbReference type="NCBI Taxonomy" id="2919917"/>
    <lineage>
        <taxon>Bacteria</taxon>
        <taxon>Pseudomonadati</taxon>
        <taxon>Pseudomonadota</taxon>
        <taxon>Alphaproteobacteria</taxon>
        <taxon>Hyphomicrobiales</taxon>
        <taxon>Rhizobiaceae</taxon>
        <taxon>Peteryoungia</taxon>
    </lineage>
</organism>
<keyword evidence="1" id="KW-0732">Signal</keyword>
<evidence type="ECO:0000313" key="3">
    <source>
        <dbReference type="Proteomes" id="UP001522662"/>
    </source>
</evidence>
<reference evidence="2 3" key="1">
    <citation type="submission" date="2022-03" db="EMBL/GenBank/DDBJ databases">
        <title>Rhizobium SSM4.3 sp. nov., isolated from Sediment (Gouqi Island).</title>
        <authorList>
            <person name="Chen G."/>
        </authorList>
    </citation>
    <scope>NUCLEOTIDE SEQUENCE [LARGE SCALE GENOMIC DNA]</scope>
    <source>
        <strain evidence="2 3">SSM4.3</strain>
    </source>
</reference>
<dbReference type="RefSeq" id="WP_245137141.1">
    <property type="nucleotide sequence ID" value="NZ_CP128477.1"/>
</dbReference>
<name>A0ABT0D2H8_9HYPH</name>
<gene>
    <name evidence="2" type="ORF">MKJ03_14910</name>
</gene>
<dbReference type="EMBL" id="JALAYX010000003">
    <property type="protein sequence ID" value="MCJ8239617.1"/>
    <property type="molecule type" value="Genomic_DNA"/>
</dbReference>
<keyword evidence="3" id="KW-1185">Reference proteome</keyword>
<dbReference type="Proteomes" id="UP001522662">
    <property type="component" value="Unassembled WGS sequence"/>
</dbReference>
<sequence>MKHILISISILSLLGAIPAHAQETLDRQKSVPDAAAEARPATVEEACIFVAESMLMVKDLKIGVVQSFPELDPPGARLTYSTRLDAEPQNVTDEIECQFERGAEPLQVTRFCMDSTCYAASSEEPEDRRRFEEIRALMQRLD</sequence>
<evidence type="ECO:0000313" key="2">
    <source>
        <dbReference type="EMBL" id="MCJ8239617.1"/>
    </source>
</evidence>
<feature type="signal peptide" evidence="1">
    <location>
        <begin position="1"/>
        <end position="21"/>
    </location>
</feature>
<proteinExistence type="predicted"/>
<comment type="caution">
    <text evidence="2">The sequence shown here is derived from an EMBL/GenBank/DDBJ whole genome shotgun (WGS) entry which is preliminary data.</text>
</comment>